<reference evidence="2 3" key="1">
    <citation type="submission" date="2022-03" db="EMBL/GenBank/DDBJ databases">
        <authorList>
            <person name="Jo J.-H."/>
            <person name="Im W.-T."/>
        </authorList>
    </citation>
    <scope>NUCLEOTIDE SEQUENCE [LARGE SCALE GENOMIC DNA]</scope>
    <source>
        <strain evidence="2 3">SM33</strain>
    </source>
</reference>
<keyword evidence="3" id="KW-1185">Reference proteome</keyword>
<accession>A0ABS9VN41</accession>
<evidence type="ECO:0000313" key="2">
    <source>
        <dbReference type="EMBL" id="MCH8615904.1"/>
    </source>
</evidence>
<feature type="domain" description="Protein NO VEIN C-terminal" evidence="1">
    <location>
        <begin position="219"/>
        <end position="303"/>
    </location>
</feature>
<organism evidence="2 3">
    <name type="scientific">Sphingomonas telluris</name>
    <dbReference type="NCBI Taxonomy" id="2907998"/>
    <lineage>
        <taxon>Bacteria</taxon>
        <taxon>Pseudomonadati</taxon>
        <taxon>Pseudomonadota</taxon>
        <taxon>Alphaproteobacteria</taxon>
        <taxon>Sphingomonadales</taxon>
        <taxon>Sphingomonadaceae</taxon>
        <taxon>Sphingomonas</taxon>
    </lineage>
</organism>
<proteinExistence type="predicted"/>
<name>A0ABS9VN41_9SPHN</name>
<dbReference type="EMBL" id="JAKZHW010000001">
    <property type="protein sequence ID" value="MCH8615904.1"/>
    <property type="molecule type" value="Genomic_DNA"/>
</dbReference>
<comment type="caution">
    <text evidence="2">The sequence shown here is derived from an EMBL/GenBank/DDBJ whole genome shotgun (WGS) entry which is preliminary data.</text>
</comment>
<dbReference type="Pfam" id="PF13020">
    <property type="entry name" value="NOV_C"/>
    <property type="match status" value="1"/>
</dbReference>
<dbReference type="RefSeq" id="WP_241446740.1">
    <property type="nucleotide sequence ID" value="NZ_JAKZHW010000001.1"/>
</dbReference>
<dbReference type="InterPro" id="IPR024975">
    <property type="entry name" value="NOV_C"/>
</dbReference>
<protein>
    <submittedName>
        <fullName evidence="2">DUF3883 domain-containing protein</fullName>
    </submittedName>
</protein>
<evidence type="ECO:0000313" key="3">
    <source>
        <dbReference type="Proteomes" id="UP001203058"/>
    </source>
</evidence>
<dbReference type="Proteomes" id="UP001203058">
    <property type="component" value="Unassembled WGS sequence"/>
</dbReference>
<sequence length="329" mass="37293">MSSRPTPSLDKLLWVKFGWSDFYRGGPVDGNFPWIKGGEQGHEAWNFLRQSDGTYYCYTPPQGGSGTPWNPDLHGWTVVCLAKDPHRQGVNVVGWYEDAELMGKYEIRPDGFDPGGVEPSDEYYYSIRAKKAFLVPPEFRTHPFSHTSIRQGKYSFLAGPNVVTNDNKREVRAILEERLRRLKNVAIENPDVETAPDRDNDEIDPLCGFGDAEHRKSVEVAAVEAAKAVLTKQGYKCVSREDDNVGFDLEATHKNGSTLHVEVKGTASKQARFFLTANEHGYREASEWRLAMVVDALSKPQVQIYDLREFEREFEIAPMVWKGTKRTQS</sequence>
<gene>
    <name evidence="2" type="ORF">LZ016_07300</name>
</gene>
<evidence type="ECO:0000259" key="1">
    <source>
        <dbReference type="Pfam" id="PF13020"/>
    </source>
</evidence>